<sequence>MTKRFFWLFVLCCIAACKTPAGKINLSGKKNFDLNIITILDPQLTETSGLEIIEEYIITHNDSGDSPTLYFLNLKGELLFNKTYKNMQAIDWEDVTKDDSYIYIADIGNNYGNRKDLTIYKIAIEDLNNENAPVEKLHISYPDQISFKKGDQDHPYDAESIVAIDDELFVFSKDWKKQTTIIYKIDKNKAYQKAEKVSTFNVKGLITGATYNGRNKVVLSGYNSSLDAFIYEVDYRNGIFNFYKKSDLQITGGAQVEGITFLKRDSKNETYIISSEATQIKLGEDEALSPSQLYRLTIPAQKD</sequence>
<dbReference type="Proteomes" id="UP000196102">
    <property type="component" value="Unassembled WGS sequence"/>
</dbReference>
<evidence type="ECO:0000313" key="2">
    <source>
        <dbReference type="Proteomes" id="UP000196102"/>
    </source>
</evidence>
<reference evidence="2" key="1">
    <citation type="journal article" date="2017" name="Proc. Natl. Acad. Sci. U.S.A.">
        <title>Simulation of Deepwater Horizon oil plume reveals substrate specialization within a complex community of hydrocarbon-degraders.</title>
        <authorList>
            <person name="Hu P."/>
            <person name="Dubinsky E.A."/>
            <person name="Probst A.J."/>
            <person name="Wang J."/>
            <person name="Sieber C.M.K."/>
            <person name="Tom L.M."/>
            <person name="Gardinali P."/>
            <person name="Banfield J.F."/>
            <person name="Atlas R.M."/>
            <person name="Andersen G.L."/>
        </authorList>
    </citation>
    <scope>NUCLEOTIDE SEQUENCE [LARGE SCALE GENOMIC DNA]</scope>
</reference>
<organism evidence="1 2">
    <name type="scientific">Nonlabens dokdonensis</name>
    <dbReference type="NCBI Taxonomy" id="328515"/>
    <lineage>
        <taxon>Bacteria</taxon>
        <taxon>Pseudomonadati</taxon>
        <taxon>Bacteroidota</taxon>
        <taxon>Flavobacteriia</taxon>
        <taxon>Flavobacteriales</taxon>
        <taxon>Flavobacteriaceae</taxon>
        <taxon>Nonlabens</taxon>
    </lineage>
</organism>
<gene>
    <name evidence="1" type="ORF">A9Q93_00465</name>
</gene>
<protein>
    <recommendedName>
        <fullName evidence="3">Gll0560 protein</fullName>
    </recommendedName>
</protein>
<dbReference type="EMBL" id="MAAX01000011">
    <property type="protein sequence ID" value="OUS21607.1"/>
    <property type="molecule type" value="Genomic_DNA"/>
</dbReference>
<evidence type="ECO:0000313" key="1">
    <source>
        <dbReference type="EMBL" id="OUS21607.1"/>
    </source>
</evidence>
<proteinExistence type="predicted"/>
<dbReference type="RefSeq" id="WP_303685401.1">
    <property type="nucleotide sequence ID" value="NZ_CAJXYO010000088.1"/>
</dbReference>
<evidence type="ECO:0008006" key="3">
    <source>
        <dbReference type="Google" id="ProtNLM"/>
    </source>
</evidence>
<dbReference type="SUPFAM" id="SSF50956">
    <property type="entry name" value="Thermostable phytase (3-phytase)"/>
    <property type="match status" value="1"/>
</dbReference>
<dbReference type="AlphaFoldDB" id="A0A1Z8BGH3"/>
<accession>A0A1Z8BGH3</accession>
<comment type="caution">
    <text evidence="1">The sequence shown here is derived from an EMBL/GenBank/DDBJ whole genome shotgun (WGS) entry which is preliminary data.</text>
</comment>
<name>A0A1Z8BGH3_9FLAO</name>